<evidence type="ECO:0000313" key="4">
    <source>
        <dbReference type="Proteomes" id="UP000799539"/>
    </source>
</evidence>
<reference evidence="3" key="1">
    <citation type="journal article" date="2020" name="Stud. Mycol.">
        <title>101 Dothideomycetes genomes: a test case for predicting lifestyles and emergence of pathogens.</title>
        <authorList>
            <person name="Haridas S."/>
            <person name="Albert R."/>
            <person name="Binder M."/>
            <person name="Bloem J."/>
            <person name="Labutti K."/>
            <person name="Salamov A."/>
            <person name="Andreopoulos B."/>
            <person name="Baker S."/>
            <person name="Barry K."/>
            <person name="Bills G."/>
            <person name="Bluhm B."/>
            <person name="Cannon C."/>
            <person name="Castanera R."/>
            <person name="Culley D."/>
            <person name="Daum C."/>
            <person name="Ezra D."/>
            <person name="Gonzalez J."/>
            <person name="Henrissat B."/>
            <person name="Kuo A."/>
            <person name="Liang C."/>
            <person name="Lipzen A."/>
            <person name="Lutzoni F."/>
            <person name="Magnuson J."/>
            <person name="Mondo S."/>
            <person name="Nolan M."/>
            <person name="Ohm R."/>
            <person name="Pangilinan J."/>
            <person name="Park H.-J."/>
            <person name="Ramirez L."/>
            <person name="Alfaro M."/>
            <person name="Sun H."/>
            <person name="Tritt A."/>
            <person name="Yoshinaga Y."/>
            <person name="Zwiers L.-H."/>
            <person name="Turgeon B."/>
            <person name="Goodwin S."/>
            <person name="Spatafora J."/>
            <person name="Crous P."/>
            <person name="Grigoriev I."/>
        </authorList>
    </citation>
    <scope>NUCLEOTIDE SEQUENCE</scope>
    <source>
        <strain evidence="3">SCOH1-5</strain>
    </source>
</reference>
<name>A0A6A6FWN0_9PEZI</name>
<organism evidence="3 4">
    <name type="scientific">Cercospora zeae-maydis SCOH1-5</name>
    <dbReference type="NCBI Taxonomy" id="717836"/>
    <lineage>
        <taxon>Eukaryota</taxon>
        <taxon>Fungi</taxon>
        <taxon>Dikarya</taxon>
        <taxon>Ascomycota</taxon>
        <taxon>Pezizomycotina</taxon>
        <taxon>Dothideomycetes</taxon>
        <taxon>Dothideomycetidae</taxon>
        <taxon>Mycosphaerellales</taxon>
        <taxon>Mycosphaerellaceae</taxon>
        <taxon>Cercospora</taxon>
    </lineage>
</organism>
<dbReference type="GO" id="GO:0004656">
    <property type="term" value="F:procollagen-proline 4-dioxygenase activity"/>
    <property type="evidence" value="ECO:0007669"/>
    <property type="project" value="TreeGrafter"/>
</dbReference>
<evidence type="ECO:0008006" key="5">
    <source>
        <dbReference type="Google" id="ProtNLM"/>
    </source>
</evidence>
<gene>
    <name evidence="3" type="ORF">CERZMDRAFT_30945</name>
</gene>
<keyword evidence="2" id="KW-0408">Iron</keyword>
<feature type="non-terminal residue" evidence="3">
    <location>
        <position position="1"/>
    </location>
</feature>
<sequence>LSPIRNSSTASLPDHDPVVTCVRTRAAEYQGFVNLSMMESLQITQYTQGQVFLDHYDFREPEDLSPGMPNRETTFFGILDATCTECGTSFPRIRSDWATEDPRWCRIVDCNSTSLIVRPIPGSVTFWVNLLEDGSGDERVLHAGLPPKAESARKIGLNIWTATYV</sequence>
<accession>A0A6A6FWN0</accession>
<dbReference type="AlphaFoldDB" id="A0A6A6FWN0"/>
<dbReference type="PANTHER" id="PTHR10869">
    <property type="entry name" value="PROLYL 4-HYDROXYLASE ALPHA SUBUNIT"/>
    <property type="match status" value="1"/>
</dbReference>
<dbReference type="EMBL" id="ML992662">
    <property type="protein sequence ID" value="KAF2217658.1"/>
    <property type="molecule type" value="Genomic_DNA"/>
</dbReference>
<proteinExistence type="predicted"/>
<evidence type="ECO:0000256" key="2">
    <source>
        <dbReference type="ARBA" id="ARBA00023004"/>
    </source>
</evidence>
<protein>
    <recommendedName>
        <fullName evidence="5">Prolyl 4-hydroxylase alpha subunit domain-containing protein</fullName>
    </recommendedName>
</protein>
<keyword evidence="4" id="KW-1185">Reference proteome</keyword>
<dbReference type="Proteomes" id="UP000799539">
    <property type="component" value="Unassembled WGS sequence"/>
</dbReference>
<evidence type="ECO:0000313" key="3">
    <source>
        <dbReference type="EMBL" id="KAF2217658.1"/>
    </source>
</evidence>
<dbReference type="GO" id="GO:0005783">
    <property type="term" value="C:endoplasmic reticulum"/>
    <property type="evidence" value="ECO:0007669"/>
    <property type="project" value="TreeGrafter"/>
</dbReference>
<dbReference type="PANTHER" id="PTHR10869:SF242">
    <property type="entry name" value="PROLYL 4-HYDROXYLASE ALPHA SUBUNIT DOMAIN-CONTAINING PROTEIN"/>
    <property type="match status" value="1"/>
</dbReference>
<evidence type="ECO:0000256" key="1">
    <source>
        <dbReference type="ARBA" id="ARBA00022723"/>
    </source>
</evidence>
<dbReference type="GO" id="GO:0046872">
    <property type="term" value="F:metal ion binding"/>
    <property type="evidence" value="ECO:0007669"/>
    <property type="project" value="UniProtKB-KW"/>
</dbReference>
<dbReference type="OrthoDB" id="420380at2759"/>
<dbReference type="InterPro" id="IPR045054">
    <property type="entry name" value="P4HA-like"/>
</dbReference>
<dbReference type="Gene3D" id="2.60.120.620">
    <property type="entry name" value="q2cbj1_9rhob like domain"/>
    <property type="match status" value="1"/>
</dbReference>
<keyword evidence="1" id="KW-0479">Metal-binding</keyword>